<dbReference type="Proteomes" id="UP000604241">
    <property type="component" value="Unassembled WGS sequence"/>
</dbReference>
<keyword evidence="1" id="KW-1133">Transmembrane helix</keyword>
<protein>
    <submittedName>
        <fullName evidence="2">Uncharacterized protein</fullName>
    </submittedName>
</protein>
<gene>
    <name evidence="2" type="ORF">H9657_10845</name>
</gene>
<keyword evidence="1" id="KW-0472">Membrane</keyword>
<dbReference type="RefSeq" id="WP_191783240.1">
    <property type="nucleotide sequence ID" value="NZ_JACSQV010000008.1"/>
</dbReference>
<evidence type="ECO:0000256" key="1">
    <source>
        <dbReference type="SAM" id="Phobius"/>
    </source>
</evidence>
<keyword evidence="1" id="KW-0812">Transmembrane</keyword>
<accession>A0ABR8QEB1</accession>
<comment type="caution">
    <text evidence="2">The sequence shown here is derived from an EMBL/GenBank/DDBJ whole genome shotgun (WGS) entry which is preliminary data.</text>
</comment>
<reference evidence="2 3" key="1">
    <citation type="submission" date="2020-08" db="EMBL/GenBank/DDBJ databases">
        <title>A Genomic Blueprint of the Chicken Gut Microbiome.</title>
        <authorList>
            <person name="Gilroy R."/>
            <person name="Ravi A."/>
            <person name="Getino M."/>
            <person name="Pursley I."/>
            <person name="Horton D.L."/>
            <person name="Alikhan N.-F."/>
            <person name="Baker D."/>
            <person name="Gharbi K."/>
            <person name="Hall N."/>
            <person name="Watson M."/>
            <person name="Adriaenssens E.M."/>
            <person name="Foster-Nyarko E."/>
            <person name="Jarju S."/>
            <person name="Secka A."/>
            <person name="Antonio M."/>
            <person name="Oren A."/>
            <person name="Chaudhuri R."/>
            <person name="La Ragione R.M."/>
            <person name="Hildebrand F."/>
            <person name="Pallen M.J."/>
        </authorList>
    </citation>
    <scope>NUCLEOTIDE SEQUENCE [LARGE SCALE GENOMIC DNA]</scope>
    <source>
        <strain evidence="2 3">Sa3CUA2</strain>
    </source>
</reference>
<name>A0ABR8QEB1_9CELL</name>
<organism evidence="2 3">
    <name type="scientific">Cellulomonas avistercoris</name>
    <dbReference type="NCBI Taxonomy" id="2762242"/>
    <lineage>
        <taxon>Bacteria</taxon>
        <taxon>Bacillati</taxon>
        <taxon>Actinomycetota</taxon>
        <taxon>Actinomycetes</taxon>
        <taxon>Micrococcales</taxon>
        <taxon>Cellulomonadaceae</taxon>
        <taxon>Cellulomonas</taxon>
    </lineage>
</organism>
<evidence type="ECO:0000313" key="3">
    <source>
        <dbReference type="Proteomes" id="UP000604241"/>
    </source>
</evidence>
<proteinExistence type="predicted"/>
<evidence type="ECO:0000313" key="2">
    <source>
        <dbReference type="EMBL" id="MBD7918768.1"/>
    </source>
</evidence>
<keyword evidence="3" id="KW-1185">Reference proteome</keyword>
<feature type="transmembrane region" description="Helical" evidence="1">
    <location>
        <begin position="40"/>
        <end position="61"/>
    </location>
</feature>
<dbReference type="EMBL" id="JACSQV010000008">
    <property type="protein sequence ID" value="MBD7918768.1"/>
    <property type="molecule type" value="Genomic_DNA"/>
</dbReference>
<feature type="transmembrane region" description="Helical" evidence="1">
    <location>
        <begin position="12"/>
        <end position="34"/>
    </location>
</feature>
<sequence length="74" mass="7562">MDTVDAWTREQLPLAARVGASAMLGVAVGATGVLRAADDLPMGVALLTMGTAALVHAAMSLGGGRDRRHHRVVA</sequence>